<comment type="pathway">
    <text evidence="1">Protein modification; protein ubiquitination.</text>
</comment>
<dbReference type="InterPro" id="IPR024766">
    <property type="entry name" value="Znf_RING_H2"/>
</dbReference>
<evidence type="ECO:0000256" key="2">
    <source>
        <dbReference type="ARBA" id="ARBA00022723"/>
    </source>
</evidence>
<dbReference type="EMBL" id="CM008052">
    <property type="protein sequence ID" value="PVH35754.1"/>
    <property type="molecule type" value="Genomic_DNA"/>
</dbReference>
<dbReference type="SMART" id="SM00184">
    <property type="entry name" value="RING"/>
    <property type="match status" value="1"/>
</dbReference>
<dbReference type="PANTHER" id="PTHR45969">
    <property type="entry name" value="RING ZINC FINGER PROTEIN-RELATED"/>
    <property type="match status" value="1"/>
</dbReference>
<dbReference type="GO" id="GO:0061630">
    <property type="term" value="F:ubiquitin protein ligase activity"/>
    <property type="evidence" value="ECO:0007669"/>
    <property type="project" value="TreeGrafter"/>
</dbReference>
<accession>A0A2T8IDL3</accession>
<gene>
    <name evidence="8" type="ORF">PAHAL_7G264700</name>
</gene>
<organism evidence="8">
    <name type="scientific">Panicum hallii</name>
    <dbReference type="NCBI Taxonomy" id="206008"/>
    <lineage>
        <taxon>Eukaryota</taxon>
        <taxon>Viridiplantae</taxon>
        <taxon>Streptophyta</taxon>
        <taxon>Embryophyta</taxon>
        <taxon>Tracheophyta</taxon>
        <taxon>Spermatophyta</taxon>
        <taxon>Magnoliopsida</taxon>
        <taxon>Liliopsida</taxon>
        <taxon>Poales</taxon>
        <taxon>Poaceae</taxon>
        <taxon>PACMAD clade</taxon>
        <taxon>Panicoideae</taxon>
        <taxon>Panicodae</taxon>
        <taxon>Paniceae</taxon>
        <taxon>Panicinae</taxon>
        <taxon>Panicum</taxon>
        <taxon>Panicum sect. Panicum</taxon>
    </lineage>
</organism>
<dbReference type="GO" id="GO:0016567">
    <property type="term" value="P:protein ubiquitination"/>
    <property type="evidence" value="ECO:0007669"/>
    <property type="project" value="TreeGrafter"/>
</dbReference>
<evidence type="ECO:0000256" key="5">
    <source>
        <dbReference type="ARBA" id="ARBA00022833"/>
    </source>
</evidence>
<dbReference type="Pfam" id="PF12678">
    <property type="entry name" value="zf-rbx1"/>
    <property type="match status" value="1"/>
</dbReference>
<evidence type="ECO:0000313" key="8">
    <source>
        <dbReference type="EMBL" id="PVH35754.1"/>
    </source>
</evidence>
<dbReference type="InterPro" id="IPR001841">
    <property type="entry name" value="Znf_RING"/>
</dbReference>
<evidence type="ECO:0000256" key="1">
    <source>
        <dbReference type="ARBA" id="ARBA00004906"/>
    </source>
</evidence>
<evidence type="ECO:0000259" key="7">
    <source>
        <dbReference type="PROSITE" id="PS50089"/>
    </source>
</evidence>
<dbReference type="Proteomes" id="UP000243499">
    <property type="component" value="Chromosome 7"/>
</dbReference>
<dbReference type="InterPro" id="IPR013083">
    <property type="entry name" value="Znf_RING/FYVE/PHD"/>
</dbReference>
<reference evidence="8" key="1">
    <citation type="submission" date="2018-04" db="EMBL/GenBank/DDBJ databases">
        <title>WGS assembly of Panicum hallii.</title>
        <authorList>
            <person name="Lovell J."/>
            <person name="Jenkins J."/>
            <person name="Lowry D."/>
            <person name="Mamidi S."/>
            <person name="Sreedasyam A."/>
            <person name="Weng X."/>
            <person name="Barry K."/>
            <person name="Bonette J."/>
            <person name="Campitelli B."/>
            <person name="Daum C."/>
            <person name="Gordon S."/>
            <person name="Gould B."/>
            <person name="Lipzen A."/>
            <person name="Macqueen A."/>
            <person name="Palacio-Mejia J."/>
            <person name="Plott C."/>
            <person name="Shakirov E."/>
            <person name="Shu S."/>
            <person name="Yoshinaga Y."/>
            <person name="Zane M."/>
            <person name="Rokhsar D."/>
            <person name="Grimwood J."/>
            <person name="Schmutz J."/>
            <person name="Juenger T."/>
        </authorList>
    </citation>
    <scope>NUCLEOTIDE SEQUENCE [LARGE SCALE GENOMIC DNA]</scope>
    <source>
        <strain evidence="8">FIL2</strain>
    </source>
</reference>
<dbReference type="GO" id="GO:0008270">
    <property type="term" value="F:zinc ion binding"/>
    <property type="evidence" value="ECO:0007669"/>
    <property type="project" value="UniProtKB-KW"/>
</dbReference>
<evidence type="ECO:0000256" key="6">
    <source>
        <dbReference type="PROSITE-ProRule" id="PRU00175"/>
    </source>
</evidence>
<keyword evidence="4" id="KW-0833">Ubl conjugation pathway</keyword>
<protein>
    <recommendedName>
        <fullName evidence="7">RING-type domain-containing protein</fullName>
    </recommendedName>
</protein>
<dbReference type="Gene3D" id="3.30.40.10">
    <property type="entry name" value="Zinc/RING finger domain, C3HC4 (zinc finger)"/>
    <property type="match status" value="1"/>
</dbReference>
<dbReference type="AlphaFoldDB" id="A0A2T8IDL3"/>
<sequence>MTPASDHSYELPLRRNLLLLRDLLDLLRFVAGVLLDRLGVVSCQRSGVQLPRQTWGGEHAADDDAAVERFLDATLRAPSSPPVTAGETTRSRVAARYRQRRAGGNRQGAEGGGEGAAVCAICLAGLEEAGAAGQAVADLGACSHAFHAACIDAWAGTGVAATCPLCRAPMTPTPWEDYGQSLLHARPGD</sequence>
<proteinExistence type="predicted"/>
<dbReference type="PANTHER" id="PTHR45969:SF11">
    <property type="entry name" value="RING_U-BOX SUPERFAMILY PROTEIN"/>
    <property type="match status" value="1"/>
</dbReference>
<feature type="domain" description="RING-type" evidence="7">
    <location>
        <begin position="119"/>
        <end position="167"/>
    </location>
</feature>
<dbReference type="SUPFAM" id="SSF57850">
    <property type="entry name" value="RING/U-box"/>
    <property type="match status" value="1"/>
</dbReference>
<name>A0A2T8IDL3_9POAL</name>
<evidence type="ECO:0000256" key="3">
    <source>
        <dbReference type="ARBA" id="ARBA00022771"/>
    </source>
</evidence>
<dbReference type="PROSITE" id="PS50089">
    <property type="entry name" value="ZF_RING_2"/>
    <property type="match status" value="1"/>
</dbReference>
<evidence type="ECO:0000256" key="4">
    <source>
        <dbReference type="ARBA" id="ARBA00022786"/>
    </source>
</evidence>
<dbReference type="Gramene" id="PVH35754">
    <property type="protein sequence ID" value="PVH35754"/>
    <property type="gene ID" value="PAHAL_7G264700"/>
</dbReference>
<keyword evidence="3 6" id="KW-0863">Zinc-finger</keyword>
<keyword evidence="2" id="KW-0479">Metal-binding</keyword>
<keyword evidence="5" id="KW-0862">Zinc</keyword>